<dbReference type="EMBL" id="JAHLQT010001927">
    <property type="protein sequence ID" value="KAG7177768.1"/>
    <property type="molecule type" value="Genomic_DNA"/>
</dbReference>
<feature type="compositionally biased region" description="Low complexity" evidence="1">
    <location>
        <begin position="190"/>
        <end position="206"/>
    </location>
</feature>
<feature type="region of interest" description="Disordered" evidence="1">
    <location>
        <begin position="50"/>
        <end position="100"/>
    </location>
</feature>
<feature type="region of interest" description="Disordered" evidence="1">
    <location>
        <begin position="265"/>
        <end position="314"/>
    </location>
</feature>
<keyword evidence="2" id="KW-0732">Signal</keyword>
<feature type="region of interest" description="Disordered" evidence="1">
    <location>
        <begin position="178"/>
        <end position="253"/>
    </location>
</feature>
<evidence type="ECO:0000256" key="1">
    <source>
        <dbReference type="SAM" id="MobiDB-lite"/>
    </source>
</evidence>
<evidence type="ECO:0000313" key="3">
    <source>
        <dbReference type="EMBL" id="KAG7177768.1"/>
    </source>
</evidence>
<name>A0A8J5TV41_HOMAM</name>
<proteinExistence type="predicted"/>
<keyword evidence="4" id="KW-1185">Reference proteome</keyword>
<comment type="caution">
    <text evidence="3">The sequence shown here is derived from an EMBL/GenBank/DDBJ whole genome shotgun (WGS) entry which is preliminary data.</text>
</comment>
<gene>
    <name evidence="3" type="ORF">Hamer_G025642</name>
</gene>
<feature type="chain" id="PRO_5035316611" evidence="2">
    <location>
        <begin position="25"/>
        <end position="314"/>
    </location>
</feature>
<feature type="compositionally biased region" description="Polar residues" evidence="1">
    <location>
        <begin position="290"/>
        <end position="303"/>
    </location>
</feature>
<dbReference type="Proteomes" id="UP000747542">
    <property type="component" value="Unassembled WGS sequence"/>
</dbReference>
<accession>A0A8J5TV41</accession>
<dbReference type="AlphaFoldDB" id="A0A8J5TV41"/>
<evidence type="ECO:0000256" key="2">
    <source>
        <dbReference type="SAM" id="SignalP"/>
    </source>
</evidence>
<organism evidence="3 4">
    <name type="scientific">Homarus americanus</name>
    <name type="common">American lobster</name>
    <dbReference type="NCBI Taxonomy" id="6706"/>
    <lineage>
        <taxon>Eukaryota</taxon>
        <taxon>Metazoa</taxon>
        <taxon>Ecdysozoa</taxon>
        <taxon>Arthropoda</taxon>
        <taxon>Crustacea</taxon>
        <taxon>Multicrustacea</taxon>
        <taxon>Malacostraca</taxon>
        <taxon>Eumalacostraca</taxon>
        <taxon>Eucarida</taxon>
        <taxon>Decapoda</taxon>
        <taxon>Pleocyemata</taxon>
        <taxon>Astacidea</taxon>
        <taxon>Nephropoidea</taxon>
        <taxon>Nephropidae</taxon>
        <taxon>Homarus</taxon>
    </lineage>
</organism>
<evidence type="ECO:0000313" key="4">
    <source>
        <dbReference type="Proteomes" id="UP000747542"/>
    </source>
</evidence>
<feature type="signal peptide" evidence="2">
    <location>
        <begin position="1"/>
        <end position="24"/>
    </location>
</feature>
<feature type="compositionally biased region" description="Polar residues" evidence="1">
    <location>
        <begin position="59"/>
        <end position="76"/>
    </location>
</feature>
<reference evidence="3" key="1">
    <citation type="journal article" date="2021" name="Sci. Adv.">
        <title>The American lobster genome reveals insights on longevity, neural, and immune adaptations.</title>
        <authorList>
            <person name="Polinski J.M."/>
            <person name="Zimin A.V."/>
            <person name="Clark K.F."/>
            <person name="Kohn A.B."/>
            <person name="Sadowski N."/>
            <person name="Timp W."/>
            <person name="Ptitsyn A."/>
            <person name="Khanna P."/>
            <person name="Romanova D.Y."/>
            <person name="Williams P."/>
            <person name="Greenwood S.J."/>
            <person name="Moroz L.L."/>
            <person name="Walt D.R."/>
            <person name="Bodnar A.G."/>
        </authorList>
    </citation>
    <scope>NUCLEOTIDE SEQUENCE</scope>
    <source>
        <strain evidence="3">GMGI-L3</strain>
    </source>
</reference>
<protein>
    <submittedName>
        <fullName evidence="3">Uncharacterized protein</fullName>
    </submittedName>
</protein>
<sequence>MQQQILVLVFAGWVLVVNILQVKASPSQRANNTNDTEGALQNDLKTSGVAAHQEDLSKLSDSPQARQENQTESVISDSHEGLVDNITNGSKIEGGVDQGKLDSSTETFHLYESMKNFNTSNVTLGGEDSYSARNYVNVSIKLNVSTEANQNNPITIPSVEHSDLLKEETNGSVNTRIKDNENLIPDKPFKSSGSSFLSSPGAAPLPDVTPLSKGIPSQEKITTLPQVPPSSLGGLPGGQKPARTPEKLNSTKTSIVSNVTDVISSSTESVYIQKPEDNLPYPGEDDVAVTDSQSSEVKSNLDSPNEEGETKYEW</sequence>